<organism evidence="3 4">
    <name type="scientific">Altererythrobacter epoxidivorans</name>
    <dbReference type="NCBI Taxonomy" id="361183"/>
    <lineage>
        <taxon>Bacteria</taxon>
        <taxon>Pseudomonadati</taxon>
        <taxon>Pseudomonadota</taxon>
        <taxon>Alphaproteobacteria</taxon>
        <taxon>Sphingomonadales</taxon>
        <taxon>Erythrobacteraceae</taxon>
        <taxon>Altererythrobacter</taxon>
    </lineage>
</organism>
<proteinExistence type="predicted"/>
<feature type="transmembrane region" description="Helical" evidence="2">
    <location>
        <begin position="273"/>
        <end position="291"/>
    </location>
</feature>
<feature type="transmembrane region" description="Helical" evidence="2">
    <location>
        <begin position="208"/>
        <end position="226"/>
    </location>
</feature>
<evidence type="ECO:0000313" key="3">
    <source>
        <dbReference type="EMBL" id="ALE15490.1"/>
    </source>
</evidence>
<dbReference type="PANTHER" id="PTHR37422">
    <property type="entry name" value="TEICHURONIC ACID BIOSYNTHESIS PROTEIN TUAE"/>
    <property type="match status" value="1"/>
</dbReference>
<dbReference type="PATRIC" id="fig|361183.4.peg.177"/>
<feature type="transmembrane region" description="Helical" evidence="2">
    <location>
        <begin position="167"/>
        <end position="187"/>
    </location>
</feature>
<feature type="transmembrane region" description="Helical" evidence="2">
    <location>
        <begin position="108"/>
        <end position="125"/>
    </location>
</feature>
<feature type="transmembrane region" description="Helical" evidence="2">
    <location>
        <begin position="360"/>
        <end position="379"/>
    </location>
</feature>
<dbReference type="GO" id="GO:0016020">
    <property type="term" value="C:membrane"/>
    <property type="evidence" value="ECO:0007669"/>
    <property type="project" value="UniProtKB-SubCell"/>
</dbReference>
<evidence type="ECO:0000256" key="1">
    <source>
        <dbReference type="SAM" id="MobiDB-lite"/>
    </source>
</evidence>
<dbReference type="Proteomes" id="UP000057938">
    <property type="component" value="Chromosome"/>
</dbReference>
<dbReference type="EMBL" id="CP012669">
    <property type="protein sequence ID" value="ALE15490.1"/>
    <property type="molecule type" value="Genomic_DNA"/>
</dbReference>
<feature type="transmembrane region" description="Helical" evidence="2">
    <location>
        <begin position="137"/>
        <end position="155"/>
    </location>
</feature>
<keyword evidence="4" id="KW-1185">Reference proteome</keyword>
<feature type="transmembrane region" description="Helical" evidence="2">
    <location>
        <begin position="391"/>
        <end position="412"/>
    </location>
</feature>
<evidence type="ECO:0000256" key="2">
    <source>
        <dbReference type="SAM" id="Phobius"/>
    </source>
</evidence>
<keyword evidence="2" id="KW-0472">Membrane</keyword>
<dbReference type="KEGG" id="aep:AMC99_00174"/>
<keyword evidence="2" id="KW-0812">Transmembrane</keyword>
<dbReference type="PANTHER" id="PTHR37422:SF21">
    <property type="entry name" value="EXOQ-LIKE PROTEIN"/>
    <property type="match status" value="1"/>
</dbReference>
<evidence type="ECO:0000313" key="4">
    <source>
        <dbReference type="Proteomes" id="UP000057938"/>
    </source>
</evidence>
<reference evidence="3 4" key="1">
    <citation type="submission" date="2015-09" db="EMBL/GenBank/DDBJ databases">
        <title>Complete genome sequence of a benzo[a]pyrene-degrading bacterium Altererythrobacter epoxidivorans CGMCC 1.7731T.</title>
        <authorList>
            <person name="Li Z."/>
            <person name="Cheng H."/>
            <person name="Huo Y."/>
            <person name="Xu X."/>
        </authorList>
    </citation>
    <scope>NUCLEOTIDE SEQUENCE [LARGE SCALE GENOMIC DNA]</scope>
    <source>
        <strain evidence="3 4">CGMCC 1.7731</strain>
    </source>
</reference>
<feature type="transmembrane region" description="Helical" evidence="2">
    <location>
        <begin position="232"/>
        <end position="261"/>
    </location>
</feature>
<name>A0A0M4M2C6_9SPHN</name>
<dbReference type="RefSeq" id="WP_061921566.1">
    <property type="nucleotide sequence ID" value="NZ_CP012669.1"/>
</dbReference>
<keyword evidence="2" id="KW-1133">Transmembrane helix</keyword>
<accession>A0A0M4M2C6</accession>
<dbReference type="AlphaFoldDB" id="A0A0M4M2C6"/>
<feature type="region of interest" description="Disordered" evidence="1">
    <location>
        <begin position="1"/>
        <end position="20"/>
    </location>
</feature>
<feature type="transmembrane region" description="Helical" evidence="2">
    <location>
        <begin position="82"/>
        <end position="102"/>
    </location>
</feature>
<protein>
    <recommendedName>
        <fullName evidence="5">Lipid A core-O-antigen ligase</fullName>
    </recommendedName>
</protein>
<feature type="transmembrane region" description="Helical" evidence="2">
    <location>
        <begin position="418"/>
        <end position="438"/>
    </location>
</feature>
<feature type="transmembrane region" description="Helical" evidence="2">
    <location>
        <begin position="48"/>
        <end position="70"/>
    </location>
</feature>
<dbReference type="InterPro" id="IPR051533">
    <property type="entry name" value="WaaL-like"/>
</dbReference>
<gene>
    <name evidence="3" type="ORF">AMC99_00174</name>
</gene>
<dbReference type="STRING" id="361183.AMC99_00174"/>
<sequence>MTGAISEASPPAEAQPGEAGRLRDDVARLLPLAILTYSYLLFPPETRFAAETLALPLYRIAIIVFAYPAAARFIRGEVRMQLPDFLVLAAAGWMIVSFLAVYSVGEGLIRSGAIVIDTAGAYFVARSSVQNLTDLRRLLVILAPGLAFAGATMFLESISREVFYRPMFAGLLGPLPLFAAGEVVGTMDTAAQLRLGLARGLGPFSHQILGGSILASVFALYALSRLRSWPRWAGLLAAVCGFFSLSSAAILGLLFAAGMIVTDRVRAMVRGANWYLILAAYALGALALQVFSESGLINLISRLTLNPQTAFYRQLIWQYGWQAVLEHPLVGLGYGQHDRPQWLGPSVDAHFLALAIRHGVLVPILLMTAVIVIMVVLGRSVARSRGMDRDLLFGVNVTIAMLFTLSMTVMFFSEANIWFMSMIAVGASLAYAPITPAVSKD</sequence>
<evidence type="ECO:0008006" key="5">
    <source>
        <dbReference type="Google" id="ProtNLM"/>
    </source>
</evidence>